<evidence type="ECO:0000313" key="1">
    <source>
        <dbReference type="EMBL" id="KAK2980769.1"/>
    </source>
</evidence>
<dbReference type="Proteomes" id="UP001187471">
    <property type="component" value="Unassembled WGS sequence"/>
</dbReference>
<comment type="caution">
    <text evidence="1">The sequence shown here is derived from an EMBL/GenBank/DDBJ whole genome shotgun (WGS) entry which is preliminary data.</text>
</comment>
<dbReference type="EMBL" id="JAVXUO010001592">
    <property type="protein sequence ID" value="KAK2980769.1"/>
    <property type="molecule type" value="Genomic_DNA"/>
</dbReference>
<protein>
    <submittedName>
        <fullName evidence="1">Uncharacterized protein</fullName>
    </submittedName>
</protein>
<name>A0AA88R943_9ASTE</name>
<accession>A0AA88R943</accession>
<organism evidence="1 2">
    <name type="scientific">Escallonia rubra</name>
    <dbReference type="NCBI Taxonomy" id="112253"/>
    <lineage>
        <taxon>Eukaryota</taxon>
        <taxon>Viridiplantae</taxon>
        <taxon>Streptophyta</taxon>
        <taxon>Embryophyta</taxon>
        <taxon>Tracheophyta</taxon>
        <taxon>Spermatophyta</taxon>
        <taxon>Magnoliopsida</taxon>
        <taxon>eudicotyledons</taxon>
        <taxon>Gunneridae</taxon>
        <taxon>Pentapetalae</taxon>
        <taxon>asterids</taxon>
        <taxon>campanulids</taxon>
        <taxon>Escalloniales</taxon>
        <taxon>Escalloniaceae</taxon>
        <taxon>Escallonia</taxon>
    </lineage>
</organism>
<keyword evidence="2" id="KW-1185">Reference proteome</keyword>
<sequence length="293" mass="32815">MTSQESSAVLERVGIQEAELARMLVLILKFHQYPLVTCPNMRRFVVELAICLMRDKDKNVQHFKDLGMEKELEHVVETTSLTGLKTEKDCQYKRPPTKVIELTHGGETVKVQNGTNSAFDGQTNTTRRKKRPSIVGGLNVDVGGHRWAELAVVDCWWPSAGVGGRNSVGGGGSGFWAWWLPVAEKWVSPEGVTVGNPWINWIAVGVCGWSWVGEKGGLWGRSGRRWWVVVMGRVAASGVLTAILPAVKPRRVIPTRIADSVAVRVSLPCFCWKGKPENCRRRWSQDERLRREF</sequence>
<evidence type="ECO:0000313" key="2">
    <source>
        <dbReference type="Proteomes" id="UP001187471"/>
    </source>
</evidence>
<proteinExistence type="predicted"/>
<dbReference type="AlphaFoldDB" id="A0AA88R943"/>
<reference evidence="1" key="1">
    <citation type="submission" date="2022-12" db="EMBL/GenBank/DDBJ databases">
        <title>Draft genome assemblies for two species of Escallonia (Escalloniales).</title>
        <authorList>
            <person name="Chanderbali A."/>
            <person name="Dervinis C."/>
            <person name="Anghel I."/>
            <person name="Soltis D."/>
            <person name="Soltis P."/>
            <person name="Zapata F."/>
        </authorList>
    </citation>
    <scope>NUCLEOTIDE SEQUENCE</scope>
    <source>
        <strain evidence="1">UCBG92.1500</strain>
        <tissue evidence="1">Leaf</tissue>
    </source>
</reference>
<gene>
    <name evidence="1" type="ORF">RJ640_002978</name>
</gene>